<comment type="function">
    <text evidence="7">Translation factor necessary for the incorporation of selenocysteine into proteins. It probably replaces EF-Tu for the insertion of selenocysteine directed by the UGA codon. SelB binds GTP and GDP.</text>
</comment>
<dbReference type="Pfam" id="PF09106">
    <property type="entry name" value="WHD_2nd_SelB"/>
    <property type="match status" value="1"/>
</dbReference>
<dbReference type="SUPFAM" id="SSF52540">
    <property type="entry name" value="P-loop containing nucleoside triphosphate hydrolases"/>
    <property type="match status" value="1"/>
</dbReference>
<dbReference type="GO" id="GO:0003746">
    <property type="term" value="F:translation elongation factor activity"/>
    <property type="evidence" value="ECO:0007669"/>
    <property type="project" value="UniProtKB-KW"/>
</dbReference>
<dbReference type="SUPFAM" id="SSF46785">
    <property type="entry name" value="Winged helix' DNA-binding domain"/>
    <property type="match status" value="3"/>
</dbReference>
<dbReference type="SUPFAM" id="SSF50465">
    <property type="entry name" value="EF-Tu/eEF-1alpha/eIF2-gamma C-terminal domain"/>
    <property type="match status" value="1"/>
</dbReference>
<keyword evidence="10" id="KW-0251">Elongation factor</keyword>
<dbReference type="InterPro" id="IPR004535">
    <property type="entry name" value="Transl_elong_SelB"/>
</dbReference>
<dbReference type="InterPro" id="IPR057335">
    <property type="entry name" value="Beta-barrel_SelB"/>
</dbReference>
<sequence length="581" mass="60493">MPGHERLVHTMVAGASGIDMALLLVAADDGPMPQTLEHLAVLSLLGVSRAIAVLTKTDRADAARVAAVRAEVAALLAPTPLAGAPIVAVSAQTGEGIDALKAMLLEAARADGSRAEVDFDLKAFRLAIDRAFTLPGTGTVVTGTVHAGEVAVGGELALLPTSSAQPLPARARSLHAQSREVARAHAGQRCAVALPGIAKDQVARGQWLTAPTVALQTQRVDVRLTLWHGEAKPLRSGARVLAHLGAAQVAATVAVLDADTLAPGAGAFVQLVLHAPVGAWHGERVLLRDAAASRTLAGGSVLDPFPPTRYRRTPQRLAELQALTLPSAAERLAGLLAAAPFGVDLQRFTTAQGLLTLPPDAMPDGALAQAGQALGATQTAALEAAVLAALQAFHDKQPDELGPDTARLRRLTAPRLSAPLWQALLARLAAAGQIALRGAVAHLPSHGAQLTAQETRIAQKVAPALSAAGYEGAWVRDLAKGTGDSEALMRITLARLARQGELHQTVKDLYYPPATMARLAAIARAIGAAHDGNVLAAQFRDATGLGRKRAIQILEHFDRIGLTRRVGDLHKLRAECTLFTE</sequence>
<evidence type="ECO:0000256" key="4">
    <source>
        <dbReference type="ARBA" id="ARBA00022741"/>
    </source>
</evidence>
<dbReference type="Pfam" id="PF21214">
    <property type="entry name" value="WHD_2nd_SelB_bact"/>
    <property type="match status" value="1"/>
</dbReference>
<proteinExistence type="predicted"/>
<evidence type="ECO:0000313" key="10">
    <source>
        <dbReference type="EMBL" id="MFD1710811.1"/>
    </source>
</evidence>
<evidence type="ECO:0000256" key="6">
    <source>
        <dbReference type="ARBA" id="ARBA00023134"/>
    </source>
</evidence>
<dbReference type="InterPro" id="IPR036388">
    <property type="entry name" value="WH-like_DNA-bd_sf"/>
</dbReference>
<dbReference type="InterPro" id="IPR036390">
    <property type="entry name" value="WH_DNA-bd_sf"/>
</dbReference>
<keyword evidence="4" id="KW-0547">Nucleotide-binding</keyword>
<dbReference type="InterPro" id="IPR048931">
    <property type="entry name" value="WHD_2nd_SelB_bact"/>
</dbReference>
<dbReference type="NCBIfam" id="TIGR00475">
    <property type="entry name" value="selB"/>
    <property type="match status" value="1"/>
</dbReference>
<reference evidence="11" key="1">
    <citation type="journal article" date="2019" name="Int. J. Syst. Evol. Microbiol.">
        <title>The Global Catalogue of Microorganisms (GCM) 10K type strain sequencing project: providing services to taxonomists for standard genome sequencing and annotation.</title>
        <authorList>
            <consortium name="The Broad Institute Genomics Platform"/>
            <consortium name="The Broad Institute Genome Sequencing Center for Infectious Disease"/>
            <person name="Wu L."/>
            <person name="Ma J."/>
        </authorList>
    </citation>
    <scope>NUCLEOTIDE SEQUENCE [LARGE SCALE GENOMIC DNA]</scope>
    <source>
        <strain evidence="11">LMG 29247</strain>
    </source>
</reference>
<evidence type="ECO:0000256" key="5">
    <source>
        <dbReference type="ARBA" id="ARBA00022917"/>
    </source>
</evidence>
<dbReference type="InterPro" id="IPR050055">
    <property type="entry name" value="EF-Tu_GTPase"/>
</dbReference>
<dbReference type="InterPro" id="IPR015190">
    <property type="entry name" value="Elong_fac_SelB-wing-hlx_typ-2"/>
</dbReference>
<accession>A0ABW4KUE6</accession>
<dbReference type="PANTHER" id="PTHR43721">
    <property type="entry name" value="ELONGATION FACTOR TU-RELATED"/>
    <property type="match status" value="1"/>
</dbReference>
<dbReference type="InterPro" id="IPR000795">
    <property type="entry name" value="T_Tr_GTP-bd_dom"/>
</dbReference>
<dbReference type="SUPFAM" id="SSF50447">
    <property type="entry name" value="Translation proteins"/>
    <property type="match status" value="1"/>
</dbReference>
<evidence type="ECO:0000256" key="3">
    <source>
        <dbReference type="ARBA" id="ARBA00022490"/>
    </source>
</evidence>
<dbReference type="Pfam" id="PF03144">
    <property type="entry name" value="GTP_EFTU_D2"/>
    <property type="match status" value="1"/>
</dbReference>
<dbReference type="Gene3D" id="2.40.30.10">
    <property type="entry name" value="Translation factors"/>
    <property type="match status" value="1"/>
</dbReference>
<dbReference type="InterPro" id="IPR027417">
    <property type="entry name" value="P-loop_NTPase"/>
</dbReference>
<dbReference type="Pfam" id="PF25461">
    <property type="entry name" value="Beta-barrel_SelB"/>
    <property type="match status" value="1"/>
</dbReference>
<comment type="subcellular location">
    <subcellularLocation>
        <location evidence="1">Cytoplasm</location>
    </subcellularLocation>
</comment>
<dbReference type="PROSITE" id="PS51722">
    <property type="entry name" value="G_TR_2"/>
    <property type="match status" value="1"/>
</dbReference>
<comment type="caution">
    <text evidence="10">The sequence shown here is derived from an EMBL/GenBank/DDBJ whole genome shotgun (WGS) entry which is preliminary data.</text>
</comment>
<keyword evidence="5" id="KW-0648">Protein biosynthesis</keyword>
<dbReference type="InterPro" id="IPR004161">
    <property type="entry name" value="EFTu-like_2"/>
</dbReference>
<dbReference type="Proteomes" id="UP001597304">
    <property type="component" value="Unassembled WGS sequence"/>
</dbReference>
<keyword evidence="6" id="KW-0342">GTP-binding</keyword>
<evidence type="ECO:0000256" key="8">
    <source>
        <dbReference type="ARBA" id="ARBA00031615"/>
    </source>
</evidence>
<dbReference type="PANTHER" id="PTHR43721:SF11">
    <property type="entry name" value="SELENOCYSTEINE-SPECIFIC ELONGATION FACTOR"/>
    <property type="match status" value="1"/>
</dbReference>
<dbReference type="EMBL" id="JBHUEJ010000019">
    <property type="protein sequence ID" value="MFD1710811.1"/>
    <property type="molecule type" value="Genomic_DNA"/>
</dbReference>
<dbReference type="Gene3D" id="3.40.50.300">
    <property type="entry name" value="P-loop containing nucleotide triphosphate hydrolases"/>
    <property type="match status" value="1"/>
</dbReference>
<feature type="domain" description="Tr-type G" evidence="9">
    <location>
        <begin position="1"/>
        <end position="111"/>
    </location>
</feature>
<keyword evidence="11" id="KW-1185">Reference proteome</keyword>
<keyword evidence="3" id="KW-0963">Cytoplasm</keyword>
<evidence type="ECO:0000256" key="2">
    <source>
        <dbReference type="ARBA" id="ARBA00015953"/>
    </source>
</evidence>
<evidence type="ECO:0000256" key="1">
    <source>
        <dbReference type="ARBA" id="ARBA00004496"/>
    </source>
</evidence>
<evidence type="ECO:0000259" key="9">
    <source>
        <dbReference type="PROSITE" id="PS51722"/>
    </source>
</evidence>
<dbReference type="Gene3D" id="1.10.10.10">
    <property type="entry name" value="Winged helix-like DNA-binding domain superfamily/Winged helix DNA-binding domain"/>
    <property type="match status" value="3"/>
</dbReference>
<dbReference type="InterPro" id="IPR009000">
    <property type="entry name" value="Transl_B-barrel_sf"/>
</dbReference>
<protein>
    <recommendedName>
        <fullName evidence="2">Selenocysteine-specific elongation factor</fullName>
    </recommendedName>
    <alternativeName>
        <fullName evidence="8">SelB translation factor</fullName>
    </alternativeName>
</protein>
<dbReference type="Pfam" id="PF00009">
    <property type="entry name" value="GTP_EFTU"/>
    <property type="match status" value="1"/>
</dbReference>
<gene>
    <name evidence="10" type="primary">selB</name>
    <name evidence="10" type="ORF">ACFSF0_09360</name>
</gene>
<organism evidence="10 11">
    <name type="scientific">Ottowia flava</name>
    <dbReference type="NCBI Taxonomy" id="2675430"/>
    <lineage>
        <taxon>Bacteria</taxon>
        <taxon>Pseudomonadati</taxon>
        <taxon>Pseudomonadota</taxon>
        <taxon>Betaproteobacteria</taxon>
        <taxon>Burkholderiales</taxon>
        <taxon>Comamonadaceae</taxon>
        <taxon>Ottowia</taxon>
    </lineage>
</organism>
<dbReference type="InterPro" id="IPR009001">
    <property type="entry name" value="Transl_elong_EF1A/Init_IF2_C"/>
</dbReference>
<dbReference type="InterPro" id="IPR015191">
    <property type="entry name" value="SelB_WHD4"/>
</dbReference>
<evidence type="ECO:0000256" key="7">
    <source>
        <dbReference type="ARBA" id="ARBA00025526"/>
    </source>
</evidence>
<name>A0ABW4KUE6_9BURK</name>
<dbReference type="Pfam" id="PF09107">
    <property type="entry name" value="WHD_3rd_SelB"/>
    <property type="match status" value="1"/>
</dbReference>
<evidence type="ECO:0000313" key="11">
    <source>
        <dbReference type="Proteomes" id="UP001597304"/>
    </source>
</evidence>